<proteinExistence type="predicted"/>
<organism evidence="2 3">
    <name type="scientific">Desulfosarcina widdelii</name>
    <dbReference type="NCBI Taxonomy" id="947919"/>
    <lineage>
        <taxon>Bacteria</taxon>
        <taxon>Pseudomonadati</taxon>
        <taxon>Thermodesulfobacteriota</taxon>
        <taxon>Desulfobacteria</taxon>
        <taxon>Desulfobacterales</taxon>
        <taxon>Desulfosarcinaceae</taxon>
        <taxon>Desulfosarcina</taxon>
    </lineage>
</organism>
<dbReference type="PROSITE" id="PS51379">
    <property type="entry name" value="4FE4S_FER_2"/>
    <property type="match status" value="2"/>
</dbReference>
<dbReference type="SUPFAM" id="SSF54862">
    <property type="entry name" value="4Fe-4S ferredoxins"/>
    <property type="match status" value="1"/>
</dbReference>
<dbReference type="Proteomes" id="UP000427769">
    <property type="component" value="Chromosome"/>
</dbReference>
<feature type="domain" description="4Fe-4S ferredoxin-type" evidence="1">
    <location>
        <begin position="233"/>
        <end position="255"/>
    </location>
</feature>
<keyword evidence="3" id="KW-1185">Reference proteome</keyword>
<dbReference type="Pfam" id="PF00037">
    <property type="entry name" value="Fer4"/>
    <property type="match status" value="1"/>
</dbReference>
<evidence type="ECO:0000313" key="3">
    <source>
        <dbReference type="Proteomes" id="UP000427769"/>
    </source>
</evidence>
<dbReference type="Gene3D" id="3.30.70.20">
    <property type="match status" value="1"/>
</dbReference>
<reference evidence="2 3" key="1">
    <citation type="submission" date="2019-11" db="EMBL/GenBank/DDBJ databases">
        <title>Comparative genomics of hydrocarbon-degrading Desulfosarcina strains.</title>
        <authorList>
            <person name="Watanabe M."/>
            <person name="Kojima H."/>
            <person name="Fukui M."/>
        </authorList>
    </citation>
    <scope>NUCLEOTIDE SEQUENCE [LARGE SCALE GENOMIC DNA]</scope>
    <source>
        <strain evidence="2 3">PP31</strain>
    </source>
</reference>
<dbReference type="RefSeq" id="WP_155303245.1">
    <property type="nucleotide sequence ID" value="NZ_AP021875.1"/>
</dbReference>
<feature type="domain" description="4Fe-4S ferredoxin-type" evidence="1">
    <location>
        <begin position="198"/>
        <end position="227"/>
    </location>
</feature>
<evidence type="ECO:0000313" key="2">
    <source>
        <dbReference type="EMBL" id="BBO74197.1"/>
    </source>
</evidence>
<gene>
    <name evidence="2" type="ORF">DSCW_16140</name>
</gene>
<dbReference type="KEGG" id="dwd:DSCW_16140"/>
<dbReference type="AlphaFoldDB" id="A0A5K7ZD70"/>
<dbReference type="EMBL" id="AP021875">
    <property type="protein sequence ID" value="BBO74197.1"/>
    <property type="molecule type" value="Genomic_DNA"/>
</dbReference>
<dbReference type="InterPro" id="IPR017896">
    <property type="entry name" value="4Fe4S_Fe-S-bd"/>
</dbReference>
<sequence length="288" mass="32567">MFNIFKYGPNLKLVRWQVRLSWPLIRYGKKFSDVPVLKWLIYPFFKRPHNELTSIPIHATIKAPDNLALPMKLVERLVSEIDEIFLMDECHCAGVKNRNSPRLHIGCMAFGPAIARIHPSHGRRVNTEEAVEHIRKAAKAGLVANIAHVWIDALAFQLTQFNRLLFVCFCDDDQCIYRSFMKRRGPSLAGAYRKLPGLSVRIDPARCKACGTCIESCFVSAITLRGNTATIGDACAGCGFCVNNCAQGAISLTMENEEEMFQQLLQRVREISDLPLKIDQDLTQRKMT</sequence>
<protein>
    <submittedName>
        <fullName evidence="2">4Fe-4S ferredoxin</fullName>
    </submittedName>
</protein>
<accession>A0A5K7ZD70</accession>
<name>A0A5K7ZD70_9BACT</name>
<evidence type="ECO:0000259" key="1">
    <source>
        <dbReference type="PROSITE" id="PS51379"/>
    </source>
</evidence>
<dbReference type="OrthoDB" id="5421810at2"/>